<evidence type="ECO:0000256" key="4">
    <source>
        <dbReference type="ARBA" id="ARBA00022519"/>
    </source>
</evidence>
<evidence type="ECO:0000259" key="11">
    <source>
        <dbReference type="Pfam" id="PF19029"/>
    </source>
</evidence>
<evidence type="ECO:0000256" key="7">
    <source>
        <dbReference type="ARBA" id="ARBA00023136"/>
    </source>
</evidence>
<sequence>MADFDAQKKDLMREVRSVLDEVEDLYEKAGDNGSDQAKALKDQLRKKLGNTKSKLSELESTIADKARATAERTDELVREQPYYAMGIAAAAGFIAGILLGRCRG</sequence>
<keyword evidence="3" id="KW-1003">Cell membrane</keyword>
<evidence type="ECO:0000256" key="1">
    <source>
        <dbReference type="ARBA" id="ARBA00004377"/>
    </source>
</evidence>
<evidence type="ECO:0000256" key="5">
    <source>
        <dbReference type="ARBA" id="ARBA00022692"/>
    </source>
</evidence>
<dbReference type="Pfam" id="PF05957">
    <property type="entry name" value="DUF883"/>
    <property type="match status" value="1"/>
</dbReference>
<dbReference type="Pfam" id="PF19029">
    <property type="entry name" value="DUF883_C"/>
    <property type="match status" value="1"/>
</dbReference>
<name>A0A2N9X8U1_9NEIS</name>
<evidence type="ECO:0008006" key="14">
    <source>
        <dbReference type="Google" id="ProtNLM"/>
    </source>
</evidence>
<comment type="similarity">
    <text evidence="2">Belongs to the ElaB/YgaM/YqjD family.</text>
</comment>
<dbReference type="OrthoDB" id="8613351at2"/>
<keyword evidence="5 9" id="KW-0812">Transmembrane</keyword>
<keyword evidence="4" id="KW-0997">Cell inner membrane</keyword>
<evidence type="ECO:0000313" key="13">
    <source>
        <dbReference type="Proteomes" id="UP000230202"/>
    </source>
</evidence>
<protein>
    <recommendedName>
        <fullName evidence="14">DUF883 domain-containing protein</fullName>
    </recommendedName>
</protein>
<keyword evidence="6 9" id="KW-1133">Transmembrane helix</keyword>
<dbReference type="EMBL" id="MEIL01000019">
    <property type="protein sequence ID" value="PIT40779.1"/>
    <property type="molecule type" value="Genomic_DNA"/>
</dbReference>
<dbReference type="InterPro" id="IPR043605">
    <property type="entry name" value="DUF883_C"/>
</dbReference>
<keyword evidence="13" id="KW-1185">Reference proteome</keyword>
<feature type="domain" description="DUF883" evidence="11">
    <location>
        <begin position="73"/>
        <end position="101"/>
    </location>
</feature>
<keyword evidence="8" id="KW-0175">Coiled coil</keyword>
<dbReference type="RefSeq" id="WP_100140529.1">
    <property type="nucleotide sequence ID" value="NZ_CP159758.2"/>
</dbReference>
<evidence type="ECO:0000256" key="9">
    <source>
        <dbReference type="SAM" id="Phobius"/>
    </source>
</evidence>
<comment type="subcellular location">
    <subcellularLocation>
        <location evidence="1">Cell inner membrane</location>
        <topology evidence="1">Single-pass membrane protein</topology>
    </subcellularLocation>
</comment>
<evidence type="ECO:0000259" key="10">
    <source>
        <dbReference type="Pfam" id="PF05957"/>
    </source>
</evidence>
<feature type="domain" description="DUF883" evidence="10">
    <location>
        <begin position="10"/>
        <end position="59"/>
    </location>
</feature>
<gene>
    <name evidence="12" type="ORF">BHC54_02695</name>
</gene>
<dbReference type="PANTHER" id="PTHR35893">
    <property type="entry name" value="INNER MEMBRANE PROTEIN-RELATED"/>
    <property type="match status" value="1"/>
</dbReference>
<accession>A0A2N9X8U1</accession>
<evidence type="ECO:0000313" key="12">
    <source>
        <dbReference type="EMBL" id="PIT40779.1"/>
    </source>
</evidence>
<evidence type="ECO:0000256" key="8">
    <source>
        <dbReference type="SAM" id="Coils"/>
    </source>
</evidence>
<organism evidence="12 13">
    <name type="scientific">Snodgrassella alvi</name>
    <dbReference type="NCBI Taxonomy" id="1196083"/>
    <lineage>
        <taxon>Bacteria</taxon>
        <taxon>Pseudomonadati</taxon>
        <taxon>Pseudomonadota</taxon>
        <taxon>Betaproteobacteria</taxon>
        <taxon>Neisseriales</taxon>
        <taxon>Neisseriaceae</taxon>
        <taxon>Snodgrassella</taxon>
    </lineage>
</organism>
<comment type="caution">
    <text evidence="12">The sequence shown here is derived from an EMBL/GenBank/DDBJ whole genome shotgun (WGS) entry which is preliminary data.</text>
</comment>
<feature type="transmembrane region" description="Helical" evidence="9">
    <location>
        <begin position="82"/>
        <end position="100"/>
    </location>
</feature>
<dbReference type="PANTHER" id="PTHR35893:SF3">
    <property type="entry name" value="INNER MEMBRANE PROTEIN"/>
    <property type="match status" value="1"/>
</dbReference>
<proteinExistence type="inferred from homology"/>
<dbReference type="InterPro" id="IPR043604">
    <property type="entry name" value="DUF883_N"/>
</dbReference>
<evidence type="ECO:0000256" key="3">
    <source>
        <dbReference type="ARBA" id="ARBA00022475"/>
    </source>
</evidence>
<reference evidence="12" key="1">
    <citation type="journal article" date="2017" name="MBio">
        <title>Type VI secretion-mediated competition in the bee gut microbiome.</title>
        <authorList>
            <person name="Steele M.I."/>
            <person name="Kwong W.K."/>
            <person name="Powell J.E."/>
            <person name="Whiteley M."/>
            <person name="Moran N.A."/>
        </authorList>
    </citation>
    <scope>NUCLEOTIDE SEQUENCE [LARGE SCALE GENOMIC DNA]</scope>
    <source>
        <strain evidence="12">WkB273</strain>
    </source>
</reference>
<dbReference type="Proteomes" id="UP000230202">
    <property type="component" value="Unassembled WGS sequence"/>
</dbReference>
<evidence type="ECO:0000256" key="6">
    <source>
        <dbReference type="ARBA" id="ARBA00022989"/>
    </source>
</evidence>
<keyword evidence="7 9" id="KW-0472">Membrane</keyword>
<dbReference type="AlphaFoldDB" id="A0A2N9X8U1"/>
<dbReference type="InterPro" id="IPR010279">
    <property type="entry name" value="YqjD/ElaB"/>
</dbReference>
<dbReference type="GO" id="GO:0005886">
    <property type="term" value="C:plasma membrane"/>
    <property type="evidence" value="ECO:0007669"/>
    <property type="project" value="UniProtKB-SubCell"/>
</dbReference>
<dbReference type="GO" id="GO:0043022">
    <property type="term" value="F:ribosome binding"/>
    <property type="evidence" value="ECO:0007669"/>
    <property type="project" value="InterPro"/>
</dbReference>
<evidence type="ECO:0000256" key="2">
    <source>
        <dbReference type="ARBA" id="ARBA00010423"/>
    </source>
</evidence>
<feature type="coiled-coil region" evidence="8">
    <location>
        <begin position="1"/>
        <end position="61"/>
    </location>
</feature>